<keyword evidence="3" id="KW-1185">Reference proteome</keyword>
<feature type="compositionally biased region" description="Basic residues" evidence="1">
    <location>
        <begin position="37"/>
        <end position="58"/>
    </location>
</feature>
<gene>
    <name evidence="2" type="ORF">MAR_004409</name>
</gene>
<protein>
    <submittedName>
        <fullName evidence="2">Uncharacterized protein</fullName>
    </submittedName>
</protein>
<dbReference type="EMBL" id="CP111020">
    <property type="protein sequence ID" value="WAR14304.1"/>
    <property type="molecule type" value="Genomic_DNA"/>
</dbReference>
<feature type="compositionally biased region" description="Polar residues" evidence="1">
    <location>
        <begin position="59"/>
        <end position="69"/>
    </location>
</feature>
<accession>A0ABY7EZ97</accession>
<evidence type="ECO:0000313" key="3">
    <source>
        <dbReference type="Proteomes" id="UP001164746"/>
    </source>
</evidence>
<evidence type="ECO:0000313" key="2">
    <source>
        <dbReference type="EMBL" id="WAR14304.1"/>
    </source>
</evidence>
<feature type="compositionally biased region" description="Polar residues" evidence="1">
    <location>
        <begin position="1"/>
        <end position="11"/>
    </location>
</feature>
<feature type="region of interest" description="Disordered" evidence="1">
    <location>
        <begin position="1"/>
        <end position="69"/>
    </location>
</feature>
<organism evidence="2 3">
    <name type="scientific">Mya arenaria</name>
    <name type="common">Soft-shell clam</name>
    <dbReference type="NCBI Taxonomy" id="6604"/>
    <lineage>
        <taxon>Eukaryota</taxon>
        <taxon>Metazoa</taxon>
        <taxon>Spiralia</taxon>
        <taxon>Lophotrochozoa</taxon>
        <taxon>Mollusca</taxon>
        <taxon>Bivalvia</taxon>
        <taxon>Autobranchia</taxon>
        <taxon>Heteroconchia</taxon>
        <taxon>Euheterodonta</taxon>
        <taxon>Imparidentia</taxon>
        <taxon>Neoheterodontei</taxon>
        <taxon>Myida</taxon>
        <taxon>Myoidea</taxon>
        <taxon>Myidae</taxon>
        <taxon>Mya</taxon>
    </lineage>
</organism>
<reference evidence="2" key="1">
    <citation type="submission" date="2022-11" db="EMBL/GenBank/DDBJ databases">
        <title>Centuries of genome instability and evolution in soft-shell clam transmissible cancer (bioRxiv).</title>
        <authorList>
            <person name="Hart S.F.M."/>
            <person name="Yonemitsu M.A."/>
            <person name="Giersch R.M."/>
            <person name="Beal B.F."/>
            <person name="Arriagada G."/>
            <person name="Davis B.W."/>
            <person name="Ostrander E.A."/>
            <person name="Goff S.P."/>
            <person name="Metzger M.J."/>
        </authorList>
    </citation>
    <scope>NUCLEOTIDE SEQUENCE</scope>
    <source>
        <strain evidence="2">MELC-2E11</strain>
        <tissue evidence="2">Siphon/mantle</tissue>
    </source>
</reference>
<sequence>MKSQTVASLPSMNIVRSPEELENDRVTDSVLKDVNGKHIKQNRQKKNLAKKNWVKRSNKTTGNKTRTRI</sequence>
<name>A0ABY7EZ97_MYAAR</name>
<proteinExistence type="predicted"/>
<feature type="compositionally biased region" description="Basic and acidic residues" evidence="1">
    <location>
        <begin position="17"/>
        <end position="36"/>
    </location>
</feature>
<dbReference type="Proteomes" id="UP001164746">
    <property type="component" value="Chromosome 9"/>
</dbReference>
<evidence type="ECO:0000256" key="1">
    <source>
        <dbReference type="SAM" id="MobiDB-lite"/>
    </source>
</evidence>